<accession>A0A382JZZ6</accession>
<dbReference type="EMBL" id="UINC01077308">
    <property type="protein sequence ID" value="SVC17316.1"/>
    <property type="molecule type" value="Genomic_DNA"/>
</dbReference>
<organism evidence="1">
    <name type="scientific">marine metagenome</name>
    <dbReference type="NCBI Taxonomy" id="408172"/>
    <lineage>
        <taxon>unclassified sequences</taxon>
        <taxon>metagenomes</taxon>
        <taxon>ecological metagenomes</taxon>
    </lineage>
</organism>
<protein>
    <submittedName>
        <fullName evidence="1">Uncharacterized protein</fullName>
    </submittedName>
</protein>
<proteinExistence type="predicted"/>
<reference evidence="1" key="1">
    <citation type="submission" date="2018-05" db="EMBL/GenBank/DDBJ databases">
        <authorList>
            <person name="Lanie J.A."/>
            <person name="Ng W.-L."/>
            <person name="Kazmierczak K.M."/>
            <person name="Andrzejewski T.M."/>
            <person name="Davidsen T.M."/>
            <person name="Wayne K.J."/>
            <person name="Tettelin H."/>
            <person name="Glass J.I."/>
            <person name="Rusch D."/>
            <person name="Podicherti R."/>
            <person name="Tsui H.-C.T."/>
            <person name="Winkler M.E."/>
        </authorList>
    </citation>
    <scope>NUCLEOTIDE SEQUENCE</scope>
</reference>
<feature type="non-terminal residue" evidence="1">
    <location>
        <position position="1"/>
    </location>
</feature>
<name>A0A382JZZ6_9ZZZZ</name>
<dbReference type="AlphaFoldDB" id="A0A382JZZ6"/>
<gene>
    <name evidence="1" type="ORF">METZ01_LOCUS270170</name>
</gene>
<sequence length="27" mass="3362">FEEFVRVENQFEKDIESQLQGNKMPYR</sequence>
<evidence type="ECO:0000313" key="1">
    <source>
        <dbReference type="EMBL" id="SVC17316.1"/>
    </source>
</evidence>